<dbReference type="VEuPathDB" id="VectorBase:PHUM427960"/>
<evidence type="ECO:0000256" key="12">
    <source>
        <dbReference type="SAM" id="MobiDB-lite"/>
    </source>
</evidence>
<reference evidence="14" key="2">
    <citation type="submission" date="2007-04" db="EMBL/GenBank/DDBJ databases">
        <title>The genome of the human body louse.</title>
        <authorList>
            <consortium name="The Human Body Louse Genome Consortium"/>
            <person name="Kirkness E."/>
            <person name="Walenz B."/>
            <person name="Hass B."/>
            <person name="Bruggner R."/>
            <person name="Strausberg R."/>
        </authorList>
    </citation>
    <scope>NUCLEOTIDE SEQUENCE</scope>
    <source>
        <strain evidence="14">USDA</strain>
    </source>
</reference>
<evidence type="ECO:0000256" key="4">
    <source>
        <dbReference type="ARBA" id="ARBA00022737"/>
    </source>
</evidence>
<dbReference type="EC" id="3.1.3.16" evidence="10"/>
<keyword evidence="5 10" id="KW-0378">Hydrolase</keyword>
<dbReference type="HOGENOM" id="CLU_012603_1_0_1"/>
<comment type="catalytic activity">
    <reaction evidence="9 10 11">
        <text>O-phospho-L-threonyl-[protein] + H2O = L-threonyl-[protein] + phosphate</text>
        <dbReference type="Rhea" id="RHEA:47004"/>
        <dbReference type="Rhea" id="RHEA-COMP:11060"/>
        <dbReference type="Rhea" id="RHEA-COMP:11605"/>
        <dbReference type="ChEBI" id="CHEBI:15377"/>
        <dbReference type="ChEBI" id="CHEBI:30013"/>
        <dbReference type="ChEBI" id="CHEBI:43474"/>
        <dbReference type="ChEBI" id="CHEBI:61977"/>
        <dbReference type="EC" id="3.1.3.16"/>
    </reaction>
</comment>
<evidence type="ECO:0000259" key="13">
    <source>
        <dbReference type="PROSITE" id="PS50222"/>
    </source>
</evidence>
<dbReference type="PROSITE" id="PS50222">
    <property type="entry name" value="EF_HAND_2"/>
    <property type="match status" value="3"/>
</dbReference>
<dbReference type="EMBL" id="AAZO01005229">
    <property type="status" value="NOT_ANNOTATED_CDS"/>
    <property type="molecule type" value="Genomic_DNA"/>
</dbReference>
<dbReference type="KEGG" id="phu:Phum_PHUM427960"/>
<comment type="catalytic activity">
    <reaction evidence="8">
        <text>O-phospho-L-seryl-[protein] + H2O = L-seryl-[protein] + phosphate</text>
        <dbReference type="Rhea" id="RHEA:20629"/>
        <dbReference type="Rhea" id="RHEA-COMP:9863"/>
        <dbReference type="Rhea" id="RHEA-COMP:11604"/>
        <dbReference type="ChEBI" id="CHEBI:15377"/>
        <dbReference type="ChEBI" id="CHEBI:29999"/>
        <dbReference type="ChEBI" id="CHEBI:43474"/>
        <dbReference type="ChEBI" id="CHEBI:83421"/>
        <dbReference type="EC" id="3.1.3.16"/>
    </reaction>
</comment>
<dbReference type="Gene3D" id="3.60.21.10">
    <property type="match status" value="1"/>
</dbReference>
<reference evidence="15" key="3">
    <citation type="submission" date="2021-02" db="UniProtKB">
        <authorList>
            <consortium name="EnsemblMetazoa"/>
        </authorList>
    </citation>
    <scope>IDENTIFICATION</scope>
    <source>
        <strain evidence="15">USDA</strain>
    </source>
</reference>
<dbReference type="AlphaFoldDB" id="E0VT76"/>
<dbReference type="PROSITE" id="PS00018">
    <property type="entry name" value="EF_HAND_1"/>
    <property type="match status" value="2"/>
</dbReference>
<dbReference type="SUPFAM" id="SSF47473">
    <property type="entry name" value="EF-hand"/>
    <property type="match status" value="1"/>
</dbReference>
<dbReference type="RefSeq" id="XP_002429320.1">
    <property type="nucleotide sequence ID" value="XM_002429275.1"/>
</dbReference>
<dbReference type="InterPro" id="IPR018247">
    <property type="entry name" value="EF_Hand_1_Ca_BS"/>
</dbReference>
<dbReference type="Gene3D" id="1.10.238.10">
    <property type="entry name" value="EF-hand"/>
    <property type="match status" value="1"/>
</dbReference>
<comment type="similarity">
    <text evidence="2 10 11">Belongs to the PPP phosphatase family.</text>
</comment>
<feature type="region of interest" description="Disordered" evidence="12">
    <location>
        <begin position="614"/>
        <end position="633"/>
    </location>
</feature>
<dbReference type="PANTHER" id="PTHR45668:SF3">
    <property type="entry name" value="SERINE_THREONINE-PROTEIN PHOSPHATASE RDGC"/>
    <property type="match status" value="1"/>
</dbReference>
<evidence type="ECO:0000313" key="14">
    <source>
        <dbReference type="EMBL" id="EEB16582.1"/>
    </source>
</evidence>
<proteinExistence type="inferred from homology"/>
<evidence type="ECO:0000256" key="8">
    <source>
        <dbReference type="ARBA" id="ARBA00047761"/>
    </source>
</evidence>
<feature type="compositionally biased region" description="Acidic residues" evidence="12">
    <location>
        <begin position="615"/>
        <end position="624"/>
    </location>
</feature>
<dbReference type="PIRSF" id="PIRSF000912">
    <property type="entry name" value="PPEF"/>
    <property type="match status" value="1"/>
</dbReference>
<evidence type="ECO:0000256" key="5">
    <source>
        <dbReference type="ARBA" id="ARBA00022801"/>
    </source>
</evidence>
<dbReference type="InterPro" id="IPR011992">
    <property type="entry name" value="EF-hand-dom_pair"/>
</dbReference>
<evidence type="ECO:0000256" key="10">
    <source>
        <dbReference type="PIRNR" id="PIRNR000912"/>
    </source>
</evidence>
<evidence type="ECO:0000313" key="15">
    <source>
        <dbReference type="EnsemblMetazoa" id="PHUM427960-PA"/>
    </source>
</evidence>
<evidence type="ECO:0000256" key="9">
    <source>
        <dbReference type="ARBA" id="ARBA00048336"/>
    </source>
</evidence>
<dbReference type="PANTHER" id="PTHR45668">
    <property type="entry name" value="SERINE/THREONINE-PROTEIN PHOSPHATASE 5-RELATED"/>
    <property type="match status" value="1"/>
</dbReference>
<evidence type="ECO:0000256" key="3">
    <source>
        <dbReference type="ARBA" id="ARBA00022723"/>
    </source>
</evidence>
<dbReference type="PRINTS" id="PR00114">
    <property type="entry name" value="STPHPHTASE"/>
</dbReference>
<dbReference type="InterPro" id="IPR029052">
    <property type="entry name" value="Metallo-depent_PP-like"/>
</dbReference>
<dbReference type="GO" id="GO:0004722">
    <property type="term" value="F:protein serine/threonine phosphatase activity"/>
    <property type="evidence" value="ECO:0007669"/>
    <property type="project" value="UniProtKB-EC"/>
</dbReference>
<name>E0VT76_PEDHC</name>
<dbReference type="InterPro" id="IPR051134">
    <property type="entry name" value="PPP_phosphatase"/>
</dbReference>
<dbReference type="STRING" id="121224.E0VT76"/>
<dbReference type="OrthoDB" id="442428at2759"/>
<evidence type="ECO:0000256" key="2">
    <source>
        <dbReference type="ARBA" id="ARBA00008294"/>
    </source>
</evidence>
<dbReference type="PROSITE" id="PS00125">
    <property type="entry name" value="SER_THR_PHOSPHATASE"/>
    <property type="match status" value="1"/>
</dbReference>
<dbReference type="Pfam" id="PF13499">
    <property type="entry name" value="EF-hand_7"/>
    <property type="match status" value="1"/>
</dbReference>
<sequence length="646" mass="74004">MNLAIKAAILIQQWYRSYLARMEIRRRYTWTIFQSMEYQGEQDQVYDFFNALLLHMPECSLKKDSDIASKTSSIEFSDKFEDESTDSSLIENIEGGYKGPHISIPIKFKDFQNLITHFRTSKHNFLHAKYVAGIIKESVKELKKLPNLNQASTAISKQITICGDLHGKLDDLLVIFHKNGLPSTENPYIFNGDFVDRGKQSLEILLLLLSCLTLFPGGIFLNRGNHEDFVMNQRYGFVKEIKSKYKKNSEKLLKMIDSVYRWIPLGTIIDKKVLVVHGGISDLTDLDCIKRIERQKYVSLLRPPLGESYELGADTVDKQEWKQVFDLLWSDPQGHNGCIPNSLRGAGTYFGPDVTKKFLEKNKMLFLVRSHECKPWGYEMAHDDKVITIFSASNYYETGSNKGAYLKLTGSDLMPHFVQFNTFTNRMRKMTFRQRVGLIECSALRELSQKISSVRNQLMDEFNKCDTNKTGKISITNWCEIMEKCTGLRIPWRMLKEKLVAIDKETGKAIYGTTFHDHVPGPKISKVTVVETLYRNKTNLESIFRIIDKDNSGYITLDEFSVACSLLAKHMPESVPEEQLLDICRSMDINKDGQVDLNEFLETFRLVDIHNEMESPTDEFDDSPDGGGGTSVSRTKLNDVIVLSFT</sequence>
<dbReference type="GO" id="GO:0050906">
    <property type="term" value="P:detection of stimulus involved in sensory perception"/>
    <property type="evidence" value="ECO:0007669"/>
    <property type="project" value="UniProtKB-UniRule"/>
</dbReference>
<dbReference type="GO" id="GO:0005506">
    <property type="term" value="F:iron ion binding"/>
    <property type="evidence" value="ECO:0007669"/>
    <property type="project" value="UniProtKB-UniRule"/>
</dbReference>
<dbReference type="InterPro" id="IPR002048">
    <property type="entry name" value="EF_hand_dom"/>
</dbReference>
<dbReference type="InParanoid" id="E0VT76"/>
<evidence type="ECO:0000256" key="11">
    <source>
        <dbReference type="RuleBase" id="RU004273"/>
    </source>
</evidence>
<accession>E0VT76</accession>
<feature type="domain" description="EF-hand" evidence="13">
    <location>
        <begin position="535"/>
        <end position="570"/>
    </location>
</feature>
<keyword evidence="7 10" id="KW-0464">Manganese</keyword>
<dbReference type="FunCoup" id="E0VT76">
    <property type="interactions" value="49"/>
</dbReference>
<dbReference type="eggNOG" id="KOG0377">
    <property type="taxonomic scope" value="Eukaryota"/>
</dbReference>
<keyword evidence="14" id="KW-0830">Ubiquinone</keyword>
<organism>
    <name type="scientific">Pediculus humanus subsp. corporis</name>
    <name type="common">Body louse</name>
    <dbReference type="NCBI Taxonomy" id="121224"/>
    <lineage>
        <taxon>Eukaryota</taxon>
        <taxon>Metazoa</taxon>
        <taxon>Ecdysozoa</taxon>
        <taxon>Arthropoda</taxon>
        <taxon>Hexapoda</taxon>
        <taxon>Insecta</taxon>
        <taxon>Pterygota</taxon>
        <taxon>Neoptera</taxon>
        <taxon>Paraneoptera</taxon>
        <taxon>Psocodea</taxon>
        <taxon>Troctomorpha</taxon>
        <taxon>Phthiraptera</taxon>
        <taxon>Anoplura</taxon>
        <taxon>Pediculidae</taxon>
        <taxon>Pediculus</taxon>
    </lineage>
</organism>
<reference evidence="14" key="1">
    <citation type="submission" date="2007-04" db="EMBL/GenBank/DDBJ databases">
        <title>Annotation of Pediculus humanus corporis strain USDA.</title>
        <authorList>
            <person name="Kirkness E."/>
            <person name="Hannick L."/>
            <person name="Hass B."/>
            <person name="Bruggner R."/>
            <person name="Lawson D."/>
            <person name="Bidwell S."/>
            <person name="Joardar V."/>
            <person name="Caler E."/>
            <person name="Walenz B."/>
            <person name="Inman J."/>
            <person name="Schobel S."/>
            <person name="Galinsky K."/>
            <person name="Amedeo P."/>
            <person name="Strausberg R."/>
        </authorList>
    </citation>
    <scope>NUCLEOTIDE SEQUENCE</scope>
    <source>
        <strain evidence="14">USDA</strain>
    </source>
</reference>
<dbReference type="OMA" id="CRENKVR"/>
<dbReference type="InterPro" id="IPR004843">
    <property type="entry name" value="Calcineurin-like_PHP"/>
</dbReference>
<evidence type="ECO:0000256" key="7">
    <source>
        <dbReference type="ARBA" id="ARBA00023211"/>
    </source>
</evidence>
<protein>
    <recommendedName>
        <fullName evidence="10">Serine/threonine-protein phosphatase with EF-hands</fullName>
        <ecNumber evidence="10">3.1.3.16</ecNumber>
    </recommendedName>
</protein>
<dbReference type="EnsemblMetazoa" id="PHUM427960-RA">
    <property type="protein sequence ID" value="PHUM427960-PA"/>
    <property type="gene ID" value="PHUM427960"/>
</dbReference>
<dbReference type="CDD" id="cd00051">
    <property type="entry name" value="EFh"/>
    <property type="match status" value="1"/>
</dbReference>
<keyword evidence="16" id="KW-1185">Reference proteome</keyword>
<dbReference type="Proteomes" id="UP000009046">
    <property type="component" value="Unassembled WGS sequence"/>
</dbReference>
<dbReference type="CTD" id="8230120"/>
<gene>
    <name evidence="15" type="primary">8230120</name>
    <name evidence="14" type="ORF">Phum_PHUM427960</name>
</gene>
<dbReference type="SUPFAM" id="SSF56300">
    <property type="entry name" value="Metallo-dependent phosphatases"/>
    <property type="match status" value="1"/>
</dbReference>
<dbReference type="PROSITE" id="PS50096">
    <property type="entry name" value="IQ"/>
    <property type="match status" value="1"/>
</dbReference>
<dbReference type="InterPro" id="IPR006186">
    <property type="entry name" value="Ser/Thr-sp_prot-phosphatase"/>
</dbReference>
<evidence type="ECO:0000256" key="6">
    <source>
        <dbReference type="ARBA" id="ARBA00022837"/>
    </source>
</evidence>
<dbReference type="GO" id="GO:0005509">
    <property type="term" value="F:calcium ion binding"/>
    <property type="evidence" value="ECO:0007669"/>
    <property type="project" value="UniProtKB-UniRule"/>
</dbReference>
<dbReference type="SMART" id="SM00156">
    <property type="entry name" value="PP2Ac"/>
    <property type="match status" value="1"/>
</dbReference>
<comment type="cofactor">
    <cofactor evidence="1">
        <name>Mn(2+)</name>
        <dbReference type="ChEBI" id="CHEBI:29035"/>
    </cofactor>
</comment>
<dbReference type="EMBL" id="DS235760">
    <property type="protein sequence ID" value="EEB16582.1"/>
    <property type="molecule type" value="Genomic_DNA"/>
</dbReference>
<dbReference type="InterPro" id="IPR012008">
    <property type="entry name" value="Ser/Thr-Pase_EF-hand_contain"/>
</dbReference>
<dbReference type="CDD" id="cd23767">
    <property type="entry name" value="IQCD"/>
    <property type="match status" value="1"/>
</dbReference>
<keyword evidence="6" id="KW-0106">Calcium</keyword>
<dbReference type="GO" id="GO:0030145">
    <property type="term" value="F:manganese ion binding"/>
    <property type="evidence" value="ECO:0007669"/>
    <property type="project" value="UniProtKB-UniRule"/>
</dbReference>
<dbReference type="GeneID" id="8230120"/>
<dbReference type="Pfam" id="PF00149">
    <property type="entry name" value="Metallophos"/>
    <property type="match status" value="1"/>
</dbReference>
<evidence type="ECO:0000313" key="16">
    <source>
        <dbReference type="Proteomes" id="UP000009046"/>
    </source>
</evidence>
<feature type="domain" description="EF-hand" evidence="13">
    <location>
        <begin position="575"/>
        <end position="610"/>
    </location>
</feature>
<keyword evidence="3 10" id="KW-0479">Metal-binding</keyword>
<feature type="domain" description="EF-hand" evidence="13">
    <location>
        <begin position="453"/>
        <end position="488"/>
    </location>
</feature>
<evidence type="ECO:0000256" key="1">
    <source>
        <dbReference type="ARBA" id="ARBA00001936"/>
    </source>
</evidence>
<keyword evidence="4" id="KW-0677">Repeat</keyword>
<dbReference type="SMART" id="SM00054">
    <property type="entry name" value="EFh"/>
    <property type="match status" value="3"/>
</dbReference>